<reference evidence="1 2" key="1">
    <citation type="submission" date="2018-11" db="EMBL/GenBank/DDBJ databases">
        <title>Genome sequencing of Paenibacillus sp. KCOM 3021 (= ChDC PVNT-B20).</title>
        <authorList>
            <person name="Kook J.-K."/>
            <person name="Park S.-N."/>
            <person name="Lim Y.K."/>
        </authorList>
    </citation>
    <scope>NUCLEOTIDE SEQUENCE [LARGE SCALE GENOMIC DNA]</scope>
    <source>
        <strain evidence="1 2">KCOM 3021</strain>
    </source>
</reference>
<comment type="caution">
    <text evidence="1">The sequence shown here is derived from an EMBL/GenBank/DDBJ whole genome shotgun (WGS) entry which is preliminary data.</text>
</comment>
<dbReference type="EMBL" id="RRCN01000001">
    <property type="protein sequence ID" value="RRJ63297.1"/>
    <property type="molecule type" value="Genomic_DNA"/>
</dbReference>
<evidence type="ECO:0000313" key="2">
    <source>
        <dbReference type="Proteomes" id="UP000267017"/>
    </source>
</evidence>
<gene>
    <name evidence="1" type="ORF">EHV15_10455</name>
</gene>
<proteinExistence type="predicted"/>
<keyword evidence="2" id="KW-1185">Reference proteome</keyword>
<dbReference type="RefSeq" id="WP_128631140.1">
    <property type="nucleotide sequence ID" value="NZ_RRCN01000001.1"/>
</dbReference>
<dbReference type="AlphaFoldDB" id="A0A3P3TYW3"/>
<name>A0A3P3TYW3_9BACL</name>
<dbReference type="OrthoDB" id="2588205at2"/>
<sequence>MHPFEGILIANREMCYLVMSELFKHKPFQVMLAKQQIPFSDVRSSIDLQNINEPISIINDRDAAPDYHRDEITAFVEENTVEDVIDIECNHLRDRIDFYGTILERMFMSGIGPGDQEFDAIKNIVNTYKNAESQISDLRGPEFNNKDRRRW</sequence>
<protein>
    <submittedName>
        <fullName evidence="1">Uncharacterized protein</fullName>
    </submittedName>
</protein>
<dbReference type="Proteomes" id="UP000267017">
    <property type="component" value="Unassembled WGS sequence"/>
</dbReference>
<organism evidence="1 2">
    <name type="scientific">Paenibacillus oralis</name>
    <dbReference type="NCBI Taxonomy" id="2490856"/>
    <lineage>
        <taxon>Bacteria</taxon>
        <taxon>Bacillati</taxon>
        <taxon>Bacillota</taxon>
        <taxon>Bacilli</taxon>
        <taxon>Bacillales</taxon>
        <taxon>Paenibacillaceae</taxon>
        <taxon>Paenibacillus</taxon>
    </lineage>
</organism>
<evidence type="ECO:0000313" key="1">
    <source>
        <dbReference type="EMBL" id="RRJ63297.1"/>
    </source>
</evidence>
<accession>A0A3P3TYW3</accession>